<feature type="domain" description="Calpain catalytic" evidence="2">
    <location>
        <begin position="19"/>
        <end position="161"/>
    </location>
</feature>
<dbReference type="Gene3D" id="3.90.70.10">
    <property type="entry name" value="Cysteine proteinases"/>
    <property type="match status" value="1"/>
</dbReference>
<dbReference type="GO" id="GO:0004198">
    <property type="term" value="F:calcium-dependent cysteine-type endopeptidase activity"/>
    <property type="evidence" value="ECO:0007669"/>
    <property type="project" value="InterPro"/>
</dbReference>
<dbReference type="EMBL" id="JAWHQM010000043">
    <property type="protein sequence ID" value="KAK5634709.1"/>
    <property type="molecule type" value="Genomic_DNA"/>
</dbReference>
<comment type="caution">
    <text evidence="1">Lacks conserved residue(s) required for the propagation of feature annotation.</text>
</comment>
<organism evidence="3 4">
    <name type="scientific">Xylaria bambusicola</name>
    <dbReference type="NCBI Taxonomy" id="326684"/>
    <lineage>
        <taxon>Eukaryota</taxon>
        <taxon>Fungi</taxon>
        <taxon>Dikarya</taxon>
        <taxon>Ascomycota</taxon>
        <taxon>Pezizomycotina</taxon>
        <taxon>Sordariomycetes</taxon>
        <taxon>Xylariomycetidae</taxon>
        <taxon>Xylariales</taxon>
        <taxon>Xylariaceae</taxon>
        <taxon>Xylaria</taxon>
    </lineage>
</organism>
<name>A0AAN7V1F3_9PEZI</name>
<gene>
    <name evidence="3" type="ORF">RRF57_010422</name>
</gene>
<dbReference type="AlphaFoldDB" id="A0AAN7V1F3"/>
<dbReference type="PROSITE" id="PS50203">
    <property type="entry name" value="CALPAIN_CAT"/>
    <property type="match status" value="1"/>
</dbReference>
<dbReference type="GO" id="GO:0006508">
    <property type="term" value="P:proteolysis"/>
    <property type="evidence" value="ECO:0007669"/>
    <property type="project" value="InterPro"/>
</dbReference>
<dbReference type="SUPFAM" id="SSF54001">
    <property type="entry name" value="Cysteine proteinases"/>
    <property type="match status" value="1"/>
</dbReference>
<comment type="caution">
    <text evidence="3">The sequence shown here is derived from an EMBL/GenBank/DDBJ whole genome shotgun (WGS) entry which is preliminary data.</text>
</comment>
<keyword evidence="4" id="KW-1185">Reference proteome</keyword>
<dbReference type="Proteomes" id="UP001305414">
    <property type="component" value="Unassembled WGS sequence"/>
</dbReference>
<reference evidence="3 4" key="1">
    <citation type="submission" date="2023-10" db="EMBL/GenBank/DDBJ databases">
        <title>Draft genome sequence of Xylaria bambusicola isolate GMP-LS, the root and basal stem rot pathogen of sugarcane in Indonesia.</title>
        <authorList>
            <person name="Selvaraj P."/>
            <person name="Muralishankar V."/>
            <person name="Muruganantham S."/>
            <person name="Sp S."/>
            <person name="Haryani S."/>
            <person name="Lau K.J.X."/>
            <person name="Naqvi N.I."/>
        </authorList>
    </citation>
    <scope>NUCLEOTIDE SEQUENCE [LARGE SCALE GENOMIC DNA]</scope>
    <source>
        <strain evidence="3">GMP-LS</strain>
    </source>
</reference>
<protein>
    <recommendedName>
        <fullName evidence="2">Calpain catalytic domain-containing protein</fullName>
    </recommendedName>
</protein>
<accession>A0AAN7V1F3</accession>
<proteinExistence type="predicted"/>
<evidence type="ECO:0000259" key="2">
    <source>
        <dbReference type="PROSITE" id="PS50203"/>
    </source>
</evidence>
<dbReference type="Pfam" id="PF00648">
    <property type="entry name" value="Peptidase_C2"/>
    <property type="match status" value="1"/>
</dbReference>
<evidence type="ECO:0000313" key="3">
    <source>
        <dbReference type="EMBL" id="KAK5634709.1"/>
    </source>
</evidence>
<evidence type="ECO:0000313" key="4">
    <source>
        <dbReference type="Proteomes" id="UP001305414"/>
    </source>
</evidence>
<dbReference type="InterPro" id="IPR001300">
    <property type="entry name" value="Peptidase_C2_calpain_cat"/>
</dbReference>
<evidence type="ECO:0000256" key="1">
    <source>
        <dbReference type="PROSITE-ProRule" id="PRU00239"/>
    </source>
</evidence>
<sequence length="161" mass="18006">MNSSFYDEDFVDITEIYQGDPVKAMAQINGREPEYYFTDRHSASDLVGLVRMCSVNHRTICPMVAFTHASDRGMYRGCNIVANHAYSVLGWSSVGQGEKQYIIVRNPWGVTEPQGLTSYAGVLTRVEPEYWRPASLCDPEGVMAIEVGAFKEYFACLGVTK</sequence>
<dbReference type="InterPro" id="IPR038765">
    <property type="entry name" value="Papain-like_cys_pep_sf"/>
</dbReference>